<dbReference type="PANTHER" id="PTHR43289:SF6">
    <property type="entry name" value="SERINE_THREONINE-PROTEIN KINASE NEKL-3"/>
    <property type="match status" value="1"/>
</dbReference>
<feature type="compositionally biased region" description="Low complexity" evidence="7">
    <location>
        <begin position="353"/>
        <end position="368"/>
    </location>
</feature>
<dbReference type="Proteomes" id="UP000676079">
    <property type="component" value="Chromosome"/>
</dbReference>
<dbReference type="PROSITE" id="PS50011">
    <property type="entry name" value="PROTEIN_KINASE_DOM"/>
    <property type="match status" value="1"/>
</dbReference>
<dbReference type="EC" id="2.7.11.1" evidence="1"/>
<evidence type="ECO:0000256" key="3">
    <source>
        <dbReference type="ARBA" id="ARBA00022679"/>
    </source>
</evidence>
<evidence type="ECO:0000313" key="11">
    <source>
        <dbReference type="Proteomes" id="UP000676079"/>
    </source>
</evidence>
<evidence type="ECO:0000256" key="6">
    <source>
        <dbReference type="ARBA" id="ARBA00022840"/>
    </source>
</evidence>
<keyword evidence="11" id="KW-1185">Reference proteome</keyword>
<organism evidence="10 11">
    <name type="scientific">Nocardiopsis changdeensis</name>
    <dbReference type="NCBI Taxonomy" id="2831969"/>
    <lineage>
        <taxon>Bacteria</taxon>
        <taxon>Bacillati</taxon>
        <taxon>Actinomycetota</taxon>
        <taxon>Actinomycetes</taxon>
        <taxon>Streptosporangiales</taxon>
        <taxon>Nocardiopsidaceae</taxon>
        <taxon>Nocardiopsis</taxon>
    </lineage>
</organism>
<feature type="region of interest" description="Disordered" evidence="7">
    <location>
        <begin position="483"/>
        <end position="516"/>
    </location>
</feature>
<feature type="domain" description="Protein kinase" evidence="9">
    <location>
        <begin position="27"/>
        <end position="275"/>
    </location>
</feature>
<feature type="compositionally biased region" description="Low complexity" evidence="7">
    <location>
        <begin position="324"/>
        <end position="346"/>
    </location>
</feature>
<accession>A0ABX8BL04</accession>
<evidence type="ECO:0000313" key="10">
    <source>
        <dbReference type="EMBL" id="QUX21576.1"/>
    </source>
</evidence>
<dbReference type="InterPro" id="IPR000719">
    <property type="entry name" value="Prot_kinase_dom"/>
</dbReference>
<keyword evidence="3" id="KW-0808">Transferase</keyword>
<proteinExistence type="predicted"/>
<feature type="compositionally biased region" description="Low complexity" evidence="7">
    <location>
        <begin position="377"/>
        <end position="403"/>
    </location>
</feature>
<dbReference type="InterPro" id="IPR011009">
    <property type="entry name" value="Kinase-like_dom_sf"/>
</dbReference>
<feature type="region of interest" description="Disordered" evidence="7">
    <location>
        <begin position="534"/>
        <end position="565"/>
    </location>
</feature>
<feature type="transmembrane region" description="Helical" evidence="8">
    <location>
        <begin position="581"/>
        <end position="601"/>
    </location>
</feature>
<evidence type="ECO:0000256" key="4">
    <source>
        <dbReference type="ARBA" id="ARBA00022741"/>
    </source>
</evidence>
<gene>
    <name evidence="10" type="ORF">KGD84_24715</name>
</gene>
<feature type="compositionally biased region" description="Polar residues" evidence="7">
    <location>
        <begin position="1"/>
        <end position="10"/>
    </location>
</feature>
<keyword evidence="4" id="KW-0547">Nucleotide-binding</keyword>
<dbReference type="EMBL" id="CP074133">
    <property type="protein sequence ID" value="QUX21576.1"/>
    <property type="molecule type" value="Genomic_DNA"/>
</dbReference>
<dbReference type="Gene3D" id="1.10.510.10">
    <property type="entry name" value="Transferase(Phosphotransferase) domain 1"/>
    <property type="match status" value="1"/>
</dbReference>
<evidence type="ECO:0000256" key="5">
    <source>
        <dbReference type="ARBA" id="ARBA00022777"/>
    </source>
</evidence>
<keyword evidence="8" id="KW-0472">Membrane</keyword>
<evidence type="ECO:0000256" key="1">
    <source>
        <dbReference type="ARBA" id="ARBA00012513"/>
    </source>
</evidence>
<keyword evidence="8" id="KW-0812">Transmembrane</keyword>
<feature type="region of interest" description="Disordered" evidence="7">
    <location>
        <begin position="1"/>
        <end position="30"/>
    </location>
</feature>
<dbReference type="SMART" id="SM00220">
    <property type="entry name" value="S_TKc"/>
    <property type="match status" value="1"/>
</dbReference>
<keyword evidence="2" id="KW-0723">Serine/threonine-protein kinase</keyword>
<dbReference type="Pfam" id="PF00069">
    <property type="entry name" value="Pkinase"/>
    <property type="match status" value="1"/>
</dbReference>
<feature type="region of interest" description="Disordered" evidence="7">
    <location>
        <begin position="300"/>
        <end position="411"/>
    </location>
</feature>
<reference evidence="10 11" key="1">
    <citation type="submission" date="2021-05" db="EMBL/GenBank/DDBJ databases">
        <title>Direct Submission.</title>
        <authorList>
            <person name="Li K."/>
            <person name="Gao J."/>
        </authorList>
    </citation>
    <scope>NUCLEOTIDE SEQUENCE [LARGE SCALE GENOMIC DNA]</scope>
    <source>
        <strain evidence="10 11">Mg02</strain>
    </source>
</reference>
<keyword evidence="5" id="KW-0418">Kinase</keyword>
<keyword evidence="8" id="KW-1133">Transmembrane helix</keyword>
<keyword evidence="6" id="KW-0067">ATP-binding</keyword>
<dbReference type="SUPFAM" id="SSF56112">
    <property type="entry name" value="Protein kinase-like (PK-like)"/>
    <property type="match status" value="1"/>
</dbReference>
<name>A0ABX8BL04_9ACTN</name>
<sequence length="606" mass="58177">MTPHPSQSLCARTEPLTSEDPSEVGGYRIEGRVSDGGGGVLYAARRDGGEPVLLGLARGREAGEPLPEPESGGVCAVGAVETGEHDGRPWSVLPDQPGPDLRGRVAAHGALPEWGAVVLAAAVAEALAVLHGEGTAHGQVGPDAVVLTGAGPRLLDTGLGRRAEAPEAPGLRGVPGWVAPEVYEDGRSTAAADVFGWAALVVLAATGREPFGESPASRLGRRAALVEMERRARQDGVDLEGVPAGLREVVARALSPEPGERPSAEDVLAVALRHLDGRDGGQAAERLRAALPGGAVGAAAAGVPGGPTASEDTGDPAASEDIGDPAASEAAAAAAVASGPDASGGSETRAVPGDASAPGATAEAGAPTPAVPGGPGAAAVADASGGSSDSAATSAPETSTAPDAADDPDVTVVTGDSMASAAAGAVAAAGASTGGGASSPPDADVPAASDGARAAESAADAGPVKPTGTLGFGIYTEPVTLEGSAVAPPEPAGPETGSGIHTESVTPEGSAVASSASAGSGAGFGIYAEPVTPEGSAMSPAGTGTSTAPADTAPAWGAPQEAAGTTATMVREPAPGGRAGLLVNAAVVGAVLLGVLVVMLFRTGVL</sequence>
<feature type="region of interest" description="Disordered" evidence="7">
    <location>
        <begin position="430"/>
        <end position="469"/>
    </location>
</feature>
<dbReference type="PANTHER" id="PTHR43289">
    <property type="entry name" value="MITOGEN-ACTIVATED PROTEIN KINASE KINASE KINASE 20-RELATED"/>
    <property type="match status" value="1"/>
</dbReference>
<evidence type="ECO:0000256" key="8">
    <source>
        <dbReference type="SAM" id="Phobius"/>
    </source>
</evidence>
<evidence type="ECO:0000256" key="2">
    <source>
        <dbReference type="ARBA" id="ARBA00022527"/>
    </source>
</evidence>
<feature type="compositionally biased region" description="Low complexity" evidence="7">
    <location>
        <begin position="438"/>
        <end position="462"/>
    </location>
</feature>
<protein>
    <recommendedName>
        <fullName evidence="1">non-specific serine/threonine protein kinase</fullName>
        <ecNumber evidence="1">2.7.11.1</ecNumber>
    </recommendedName>
</protein>
<evidence type="ECO:0000259" key="9">
    <source>
        <dbReference type="PROSITE" id="PS50011"/>
    </source>
</evidence>
<dbReference type="RefSeq" id="WP_220562800.1">
    <property type="nucleotide sequence ID" value="NZ_CP074133.1"/>
</dbReference>
<evidence type="ECO:0000256" key="7">
    <source>
        <dbReference type="SAM" id="MobiDB-lite"/>
    </source>
</evidence>